<feature type="compositionally biased region" description="Basic residues" evidence="1">
    <location>
        <begin position="86"/>
        <end position="98"/>
    </location>
</feature>
<name>A0A9W9FBC5_9EURO</name>
<gene>
    <name evidence="2" type="ORF">N7456_007798</name>
</gene>
<feature type="region of interest" description="Disordered" evidence="1">
    <location>
        <begin position="79"/>
        <end position="98"/>
    </location>
</feature>
<keyword evidence="3" id="KW-1185">Reference proteome</keyword>
<dbReference type="Proteomes" id="UP001149165">
    <property type="component" value="Unassembled WGS sequence"/>
</dbReference>
<sequence length="98" mass="11163">MPLHEHACEKYKDLADEVIGKTKPKVSGEPKPKVFGPLDKDLICKAIRCIVKDTEVDDYEKSGPQEALDSLRDYLDSMEKEAKSNSPRKFRPKKSQRS</sequence>
<reference evidence="2" key="1">
    <citation type="submission" date="2022-11" db="EMBL/GenBank/DDBJ databases">
        <authorList>
            <person name="Petersen C."/>
        </authorList>
    </citation>
    <scope>NUCLEOTIDE SEQUENCE</scope>
    <source>
        <strain evidence="2">IBT 30069</strain>
    </source>
</reference>
<reference evidence="2" key="2">
    <citation type="journal article" date="2023" name="IMA Fungus">
        <title>Comparative genomic study of the Penicillium genus elucidates a diverse pangenome and 15 lateral gene transfer events.</title>
        <authorList>
            <person name="Petersen C."/>
            <person name="Sorensen T."/>
            <person name="Nielsen M.R."/>
            <person name="Sondergaard T.E."/>
            <person name="Sorensen J.L."/>
            <person name="Fitzpatrick D.A."/>
            <person name="Frisvad J.C."/>
            <person name="Nielsen K.L."/>
        </authorList>
    </citation>
    <scope>NUCLEOTIDE SEQUENCE</scope>
    <source>
        <strain evidence="2">IBT 30069</strain>
    </source>
</reference>
<dbReference type="EMBL" id="JAPQKH010000005">
    <property type="protein sequence ID" value="KAJ5097077.1"/>
    <property type="molecule type" value="Genomic_DNA"/>
</dbReference>
<comment type="caution">
    <text evidence="2">The sequence shown here is derived from an EMBL/GenBank/DDBJ whole genome shotgun (WGS) entry which is preliminary data.</text>
</comment>
<dbReference type="AlphaFoldDB" id="A0A9W9FBC5"/>
<protein>
    <submittedName>
        <fullName evidence="2">Uncharacterized protein</fullName>
    </submittedName>
</protein>
<accession>A0A9W9FBC5</accession>
<organism evidence="2 3">
    <name type="scientific">Penicillium angulare</name>
    <dbReference type="NCBI Taxonomy" id="116970"/>
    <lineage>
        <taxon>Eukaryota</taxon>
        <taxon>Fungi</taxon>
        <taxon>Dikarya</taxon>
        <taxon>Ascomycota</taxon>
        <taxon>Pezizomycotina</taxon>
        <taxon>Eurotiomycetes</taxon>
        <taxon>Eurotiomycetidae</taxon>
        <taxon>Eurotiales</taxon>
        <taxon>Aspergillaceae</taxon>
        <taxon>Penicillium</taxon>
    </lineage>
</organism>
<proteinExistence type="predicted"/>
<evidence type="ECO:0000256" key="1">
    <source>
        <dbReference type="SAM" id="MobiDB-lite"/>
    </source>
</evidence>
<evidence type="ECO:0000313" key="3">
    <source>
        <dbReference type="Proteomes" id="UP001149165"/>
    </source>
</evidence>
<evidence type="ECO:0000313" key="2">
    <source>
        <dbReference type="EMBL" id="KAJ5097077.1"/>
    </source>
</evidence>